<accession>A0A0F9SQ73</accession>
<dbReference type="Pfam" id="PF00561">
    <property type="entry name" value="Abhydrolase_1"/>
    <property type="match status" value="1"/>
</dbReference>
<dbReference type="GO" id="GO:0016787">
    <property type="term" value="F:hydrolase activity"/>
    <property type="evidence" value="ECO:0007669"/>
    <property type="project" value="UniProtKB-KW"/>
</dbReference>
<dbReference type="InterPro" id="IPR029058">
    <property type="entry name" value="AB_hydrolase_fold"/>
</dbReference>
<evidence type="ECO:0000256" key="1">
    <source>
        <dbReference type="ARBA" id="ARBA00022801"/>
    </source>
</evidence>
<dbReference type="EMBL" id="LAZR01001782">
    <property type="protein sequence ID" value="KKN39111.1"/>
    <property type="molecule type" value="Genomic_DNA"/>
</dbReference>
<gene>
    <name evidence="3" type="ORF">LCGC14_0746730</name>
</gene>
<dbReference type="GO" id="GO:0016020">
    <property type="term" value="C:membrane"/>
    <property type="evidence" value="ECO:0007669"/>
    <property type="project" value="TreeGrafter"/>
</dbReference>
<dbReference type="Gene3D" id="3.40.50.1820">
    <property type="entry name" value="alpha/beta hydrolase"/>
    <property type="match status" value="1"/>
</dbReference>
<organism evidence="3">
    <name type="scientific">marine sediment metagenome</name>
    <dbReference type="NCBI Taxonomy" id="412755"/>
    <lineage>
        <taxon>unclassified sequences</taxon>
        <taxon>metagenomes</taxon>
        <taxon>ecological metagenomes</taxon>
    </lineage>
</organism>
<evidence type="ECO:0000259" key="2">
    <source>
        <dbReference type="Pfam" id="PF00561"/>
    </source>
</evidence>
<dbReference type="InterPro" id="IPR000073">
    <property type="entry name" value="AB_hydrolase_1"/>
</dbReference>
<proteinExistence type="predicted"/>
<dbReference type="SUPFAM" id="SSF53474">
    <property type="entry name" value="alpha/beta-Hydrolases"/>
    <property type="match status" value="1"/>
</dbReference>
<protein>
    <recommendedName>
        <fullName evidence="2">AB hydrolase-1 domain-containing protein</fullName>
    </recommendedName>
</protein>
<keyword evidence="1" id="KW-0378">Hydrolase</keyword>
<comment type="caution">
    <text evidence="3">The sequence shown here is derived from an EMBL/GenBank/DDBJ whole genome shotgun (WGS) entry which is preliminary data.</text>
</comment>
<dbReference type="PANTHER" id="PTHR43798:SF31">
    <property type="entry name" value="AB HYDROLASE SUPERFAMILY PROTEIN YCLE"/>
    <property type="match status" value="1"/>
</dbReference>
<reference evidence="3" key="1">
    <citation type="journal article" date="2015" name="Nature">
        <title>Complex archaea that bridge the gap between prokaryotes and eukaryotes.</title>
        <authorList>
            <person name="Spang A."/>
            <person name="Saw J.H."/>
            <person name="Jorgensen S.L."/>
            <person name="Zaremba-Niedzwiedzka K."/>
            <person name="Martijn J."/>
            <person name="Lind A.E."/>
            <person name="van Eijk R."/>
            <person name="Schleper C."/>
            <person name="Guy L."/>
            <person name="Ettema T.J."/>
        </authorList>
    </citation>
    <scope>NUCLEOTIDE SEQUENCE</scope>
</reference>
<evidence type="ECO:0000313" key="3">
    <source>
        <dbReference type="EMBL" id="KKN39111.1"/>
    </source>
</evidence>
<dbReference type="InterPro" id="IPR050266">
    <property type="entry name" value="AB_hydrolase_sf"/>
</dbReference>
<feature type="domain" description="AB hydrolase-1" evidence="2">
    <location>
        <begin position="22"/>
        <end position="141"/>
    </location>
</feature>
<dbReference type="AlphaFoldDB" id="A0A0F9SQ73"/>
<sequence length="265" mass="29510">MPYFENNGIKINYEIEGDGPDLLMIHGFASSIKSNWGQTQWIETLKKENRLILMDCRGHGESDKPKNPDQYGPHMVKDIIKLLDHLSIKKTNFFGYSMGSRLTLHVLLQQPLLVKSAILGGFVMSLPSEQRTEAAKQQGMATAAALRADDIDSIKNPISKGFRLFAESQGGDLEALAAVKEGFYARTDKLPATSKEMRIALKKISVPVLTVVGTDDFIPGDKTLIAQLVPNACHFQIQGKDHLTVVPDRKFHMVVRAFLNHVNNR</sequence>
<dbReference type="PANTHER" id="PTHR43798">
    <property type="entry name" value="MONOACYLGLYCEROL LIPASE"/>
    <property type="match status" value="1"/>
</dbReference>
<name>A0A0F9SQ73_9ZZZZ</name>